<dbReference type="SMART" id="SM00563">
    <property type="entry name" value="PlsC"/>
    <property type="match status" value="1"/>
</dbReference>
<dbReference type="Pfam" id="PF01553">
    <property type="entry name" value="Acyltransferase"/>
    <property type="match status" value="1"/>
</dbReference>
<feature type="domain" description="Phospholipid/glycerol acyltransferase" evidence="1">
    <location>
        <begin position="54"/>
        <end position="173"/>
    </location>
</feature>
<dbReference type="InterPro" id="IPR002123">
    <property type="entry name" value="Plipid/glycerol_acylTrfase"/>
</dbReference>
<dbReference type="InterPro" id="IPR016676">
    <property type="entry name" value="P_lipid/glycerol_AcTrfase_prd"/>
</dbReference>
<dbReference type="AlphaFoldDB" id="A0AAD1I2V3"/>
<organism evidence="2 3">
    <name type="scientific">Mycolicibacter terrae</name>
    <dbReference type="NCBI Taxonomy" id="1788"/>
    <lineage>
        <taxon>Bacteria</taxon>
        <taxon>Bacillati</taxon>
        <taxon>Actinomycetota</taxon>
        <taxon>Actinomycetes</taxon>
        <taxon>Mycobacteriales</taxon>
        <taxon>Mycobacteriaceae</taxon>
        <taxon>Mycolicibacter</taxon>
    </lineage>
</organism>
<gene>
    <name evidence="2" type="ORF">MTER_38660</name>
</gene>
<reference evidence="2 3" key="1">
    <citation type="journal article" date="2019" name="Emerg. Microbes Infect.">
        <title>Comprehensive subspecies identification of 175 nontuberculous mycobacteria species based on 7547 genomic profiles.</title>
        <authorList>
            <person name="Matsumoto Y."/>
            <person name="Kinjo T."/>
            <person name="Motooka D."/>
            <person name="Nabeya D."/>
            <person name="Jung N."/>
            <person name="Uechi K."/>
            <person name="Horii T."/>
            <person name="Iida T."/>
            <person name="Fujita J."/>
            <person name="Nakamura S."/>
        </authorList>
    </citation>
    <scope>NUCLEOTIDE SEQUENCE [LARGE SCALE GENOMIC DNA]</scope>
    <source>
        <strain evidence="2 3">JCM 12143</strain>
    </source>
</reference>
<proteinExistence type="predicted"/>
<dbReference type="PANTHER" id="PTHR22753:SF14">
    <property type="entry name" value="MONOACYLGLYCEROL_DIACYLGLYCEROL O-ACYLTRANSFERASE"/>
    <property type="match status" value="1"/>
</dbReference>
<dbReference type="PANTHER" id="PTHR22753">
    <property type="entry name" value="TRANSMEMBRANE PROTEIN 68"/>
    <property type="match status" value="1"/>
</dbReference>
<evidence type="ECO:0000313" key="3">
    <source>
        <dbReference type="Proteomes" id="UP000467636"/>
    </source>
</evidence>
<dbReference type="PIRSF" id="PIRSF016753">
    <property type="entry name" value="P_lipid/glycerol_ac_tran_prd"/>
    <property type="match status" value="1"/>
</dbReference>
<evidence type="ECO:0000259" key="1">
    <source>
        <dbReference type="SMART" id="SM00563"/>
    </source>
</evidence>
<evidence type="ECO:0000313" key="2">
    <source>
        <dbReference type="EMBL" id="BBX24455.1"/>
    </source>
</evidence>
<keyword evidence="2" id="KW-0012">Acyltransferase</keyword>
<name>A0AAD1I2V3_9MYCO</name>
<protein>
    <submittedName>
        <fullName evidence="2">Glycerol acyltransferase</fullName>
    </submittedName>
</protein>
<keyword evidence="2" id="KW-0808">Transferase</keyword>
<dbReference type="GO" id="GO:0016746">
    <property type="term" value="F:acyltransferase activity"/>
    <property type="evidence" value="ECO:0007669"/>
    <property type="project" value="UniProtKB-KW"/>
</dbReference>
<dbReference type="GO" id="GO:0016020">
    <property type="term" value="C:membrane"/>
    <property type="evidence" value="ECO:0007669"/>
    <property type="project" value="TreeGrafter"/>
</dbReference>
<keyword evidence="3" id="KW-1185">Reference proteome</keyword>
<accession>A0AAD1I2V3</accession>
<dbReference type="SUPFAM" id="SSF69593">
    <property type="entry name" value="Glycerol-3-phosphate (1)-acyltransferase"/>
    <property type="match status" value="1"/>
</dbReference>
<dbReference type="Proteomes" id="UP000467636">
    <property type="component" value="Chromosome"/>
</dbReference>
<sequence length="273" mass="29900">MDTPDNDWSDDVPRPITKWDPGLTERVMGLLRPLVKGYHRAEVRGLESFPNGGALVVSNHSGGLFAMDVPVFATGFYDKFGYERPVYTLSHDLIFTGVTADFFRKTGFIPANHSNADEALRSGGVVVVFPGGDYDVYRPTLQENKIDFGGRKGYIRAAINAHVPLVPTVGIGGQESQLYLSRGTGLAKALRLDKLLRAKILPISFGFPFGLSAVLPINLPLPTKIVMQVCEPIDIIAEFGEDPDIDVVDAHVRAVMQDALDELARERRLPILG</sequence>
<dbReference type="EMBL" id="AP022564">
    <property type="protein sequence ID" value="BBX24455.1"/>
    <property type="molecule type" value="Genomic_DNA"/>
</dbReference>